<dbReference type="Pfam" id="PF24038">
    <property type="entry name" value="DUF7347"/>
    <property type="match status" value="1"/>
</dbReference>
<evidence type="ECO:0000313" key="4">
    <source>
        <dbReference type="Proteomes" id="UP000011566"/>
    </source>
</evidence>
<name>M0LUQ9_9EURY</name>
<comment type="caution">
    <text evidence="3">The sequence shown here is derived from an EMBL/GenBank/DDBJ whole genome shotgun (WGS) entry which is preliminary data.</text>
</comment>
<dbReference type="EMBL" id="AOMB01000043">
    <property type="protein sequence ID" value="EMA35830.1"/>
    <property type="molecule type" value="Genomic_DNA"/>
</dbReference>
<gene>
    <name evidence="3" type="ORF">C447_16779</name>
</gene>
<dbReference type="RefSeq" id="WP_007695955.1">
    <property type="nucleotide sequence ID" value="NZ_AJRK01000048.1"/>
</dbReference>
<accession>M0LUQ9</accession>
<keyword evidence="4" id="KW-1185">Reference proteome</keyword>
<dbReference type="Proteomes" id="UP000011566">
    <property type="component" value="Unassembled WGS sequence"/>
</dbReference>
<protein>
    <recommendedName>
        <fullName evidence="5">ArsR family transcriptional regulator</fullName>
    </recommendedName>
</protein>
<reference evidence="3 4" key="1">
    <citation type="journal article" date="2014" name="PLoS Genet.">
        <title>Phylogenetically driven sequencing of extremely halophilic archaea reveals strategies for static and dynamic osmo-response.</title>
        <authorList>
            <person name="Becker E.A."/>
            <person name="Seitzer P.M."/>
            <person name="Tritt A."/>
            <person name="Larsen D."/>
            <person name="Krusor M."/>
            <person name="Yao A.I."/>
            <person name="Wu D."/>
            <person name="Madern D."/>
            <person name="Eisen J.A."/>
            <person name="Darling A.E."/>
            <person name="Facciotti M.T."/>
        </authorList>
    </citation>
    <scope>NUCLEOTIDE SEQUENCE [LARGE SCALE GENOMIC DNA]</scope>
    <source>
        <strain evidence="3 4">100A6</strain>
    </source>
</reference>
<evidence type="ECO:0008006" key="5">
    <source>
        <dbReference type="Google" id="ProtNLM"/>
    </source>
</evidence>
<sequence>MSERTILACEDCLPPAEAFSVVANESRLAILEALWRAPEAPVSFSALRRAVGMDDSAQFNYHLGQLTGQFVRKVEGGYEFRHAGQKVVRAILEGSFTEDPRIESFAVDGTCVACGGDIRARYADERLTVACPDCGTRHGHAPFPPGGLNDRTREEVLAAFDQRVRHLHCLAADGVCPECGGRMETGFERDDDRLTGVVHECRQCHHAIPSTVGLRLLDHSAVVAFHHDHGVELCTTPFWHHAWCVSHDVVTVRSADPWELDVSIRLDGEALRVTLDGNLGVVETERGCDPIGGERATGALGSRAGMSGEG</sequence>
<evidence type="ECO:0000259" key="2">
    <source>
        <dbReference type="Pfam" id="PF24042"/>
    </source>
</evidence>
<evidence type="ECO:0000259" key="1">
    <source>
        <dbReference type="Pfam" id="PF24038"/>
    </source>
</evidence>
<dbReference type="OrthoDB" id="8482at2157"/>
<dbReference type="InterPro" id="IPR036388">
    <property type="entry name" value="WH-like_DNA-bd_sf"/>
</dbReference>
<dbReference type="InterPro" id="IPR055775">
    <property type="entry name" value="DUF7351"/>
</dbReference>
<dbReference type="AlphaFoldDB" id="M0LUQ9"/>
<feature type="domain" description="DUF7347" evidence="1">
    <location>
        <begin position="15"/>
        <end position="91"/>
    </location>
</feature>
<dbReference type="eggNOG" id="arCOG03860">
    <property type="taxonomic scope" value="Archaea"/>
</dbReference>
<dbReference type="InterPro" id="IPR055771">
    <property type="entry name" value="DUF7347"/>
</dbReference>
<dbReference type="PATRIC" id="fig|1132509.6.peg.3891"/>
<dbReference type="Pfam" id="PF24042">
    <property type="entry name" value="DUF7351"/>
    <property type="match status" value="1"/>
</dbReference>
<dbReference type="Gene3D" id="1.10.10.10">
    <property type="entry name" value="Winged helix-like DNA-binding domain superfamily/Winged helix DNA-binding domain"/>
    <property type="match status" value="1"/>
</dbReference>
<organism evidence="3 4">
    <name type="scientific">Halococcus hamelinensis 100A6</name>
    <dbReference type="NCBI Taxonomy" id="1132509"/>
    <lineage>
        <taxon>Archaea</taxon>
        <taxon>Methanobacteriati</taxon>
        <taxon>Methanobacteriota</taxon>
        <taxon>Stenosarchaea group</taxon>
        <taxon>Halobacteria</taxon>
        <taxon>Halobacteriales</taxon>
        <taxon>Halococcaceae</taxon>
        <taxon>Halococcus</taxon>
    </lineage>
</organism>
<proteinExistence type="predicted"/>
<evidence type="ECO:0000313" key="3">
    <source>
        <dbReference type="EMBL" id="EMA35830.1"/>
    </source>
</evidence>
<feature type="domain" description="DUF7351" evidence="2">
    <location>
        <begin position="108"/>
        <end position="281"/>
    </location>
</feature>